<dbReference type="EMBL" id="BARU01033952">
    <property type="protein sequence ID" value="GAH73323.1"/>
    <property type="molecule type" value="Genomic_DNA"/>
</dbReference>
<gene>
    <name evidence="1" type="ORF">S03H2_53347</name>
</gene>
<evidence type="ECO:0008006" key="2">
    <source>
        <dbReference type="Google" id="ProtNLM"/>
    </source>
</evidence>
<organism evidence="1">
    <name type="scientific">marine sediment metagenome</name>
    <dbReference type="NCBI Taxonomy" id="412755"/>
    <lineage>
        <taxon>unclassified sequences</taxon>
        <taxon>metagenomes</taxon>
        <taxon>ecological metagenomes</taxon>
    </lineage>
</organism>
<protein>
    <recommendedName>
        <fullName evidence="2">Transposase</fullName>
    </recommendedName>
</protein>
<sequence>PFDYLTILEEHSSEVFKDPQKWLPWNYEQNLNSD</sequence>
<name>X1JU38_9ZZZZ</name>
<proteinExistence type="predicted"/>
<reference evidence="1" key="1">
    <citation type="journal article" date="2014" name="Front. Microbiol.">
        <title>High frequency of phylogenetically diverse reductive dehalogenase-homologous genes in deep subseafloor sedimentary metagenomes.</title>
        <authorList>
            <person name="Kawai M."/>
            <person name="Futagami T."/>
            <person name="Toyoda A."/>
            <person name="Takaki Y."/>
            <person name="Nishi S."/>
            <person name="Hori S."/>
            <person name="Arai W."/>
            <person name="Tsubouchi T."/>
            <person name="Morono Y."/>
            <person name="Uchiyama I."/>
            <person name="Ito T."/>
            <person name="Fujiyama A."/>
            <person name="Inagaki F."/>
            <person name="Takami H."/>
        </authorList>
    </citation>
    <scope>NUCLEOTIDE SEQUENCE</scope>
    <source>
        <strain evidence="1">Expedition CK06-06</strain>
    </source>
</reference>
<evidence type="ECO:0000313" key="1">
    <source>
        <dbReference type="EMBL" id="GAH73323.1"/>
    </source>
</evidence>
<comment type="caution">
    <text evidence="1">The sequence shown here is derived from an EMBL/GenBank/DDBJ whole genome shotgun (WGS) entry which is preliminary data.</text>
</comment>
<feature type="non-terminal residue" evidence="1">
    <location>
        <position position="1"/>
    </location>
</feature>
<accession>X1JU38</accession>
<dbReference type="AlphaFoldDB" id="X1JU38"/>